<feature type="compositionally biased region" description="Acidic residues" evidence="1">
    <location>
        <begin position="166"/>
        <end position="200"/>
    </location>
</feature>
<evidence type="ECO:0000313" key="3">
    <source>
        <dbReference type="EMBL" id="ELY93263.1"/>
    </source>
</evidence>
<evidence type="ECO:0000256" key="1">
    <source>
        <dbReference type="SAM" id="MobiDB-lite"/>
    </source>
</evidence>
<evidence type="ECO:0000313" key="4">
    <source>
        <dbReference type="Proteomes" id="UP000011693"/>
    </source>
</evidence>
<feature type="compositionally biased region" description="Acidic residues" evidence="1">
    <location>
        <begin position="212"/>
        <end position="231"/>
    </location>
</feature>
<feature type="compositionally biased region" description="Acidic residues" evidence="1">
    <location>
        <begin position="17"/>
        <end position="28"/>
    </location>
</feature>
<name>M0A7E7_9EURY</name>
<gene>
    <name evidence="3" type="ORF">C482_19876</name>
</gene>
<accession>M0A7E7</accession>
<organism evidence="3 4">
    <name type="scientific">Natrialba chahannaoensis JCM 10990</name>
    <dbReference type="NCBI Taxonomy" id="1227492"/>
    <lineage>
        <taxon>Archaea</taxon>
        <taxon>Methanobacteriati</taxon>
        <taxon>Methanobacteriota</taxon>
        <taxon>Stenosarchaea group</taxon>
        <taxon>Halobacteria</taxon>
        <taxon>Halobacteriales</taxon>
        <taxon>Natrialbaceae</taxon>
        <taxon>Natrialba</taxon>
    </lineage>
</organism>
<proteinExistence type="predicted"/>
<dbReference type="EMBL" id="AOIN01000099">
    <property type="protein sequence ID" value="ELY93263.1"/>
    <property type="molecule type" value="Genomic_DNA"/>
</dbReference>
<keyword evidence="4" id="KW-1185">Reference proteome</keyword>
<feature type="region of interest" description="Disordered" evidence="1">
    <location>
        <begin position="1"/>
        <end position="49"/>
    </location>
</feature>
<dbReference type="STRING" id="1227492.C482_19876"/>
<dbReference type="InterPro" id="IPR058473">
    <property type="entry name" value="DUF8159"/>
</dbReference>
<reference evidence="3 4" key="1">
    <citation type="journal article" date="2014" name="PLoS Genet.">
        <title>Phylogenetically driven sequencing of extremely halophilic archaea reveals strategies for static and dynamic osmo-response.</title>
        <authorList>
            <person name="Becker E.A."/>
            <person name="Seitzer P.M."/>
            <person name="Tritt A."/>
            <person name="Larsen D."/>
            <person name="Krusor M."/>
            <person name="Yao A.I."/>
            <person name="Wu D."/>
            <person name="Madern D."/>
            <person name="Eisen J.A."/>
            <person name="Darling A.E."/>
            <person name="Facciotti M.T."/>
        </authorList>
    </citation>
    <scope>NUCLEOTIDE SEQUENCE [LARGE SCALE GENOMIC DNA]</scope>
    <source>
        <strain evidence="3 4">JCM 10990</strain>
    </source>
</reference>
<evidence type="ECO:0000259" key="2">
    <source>
        <dbReference type="Pfam" id="PF26490"/>
    </source>
</evidence>
<comment type="caution">
    <text evidence="3">The sequence shown here is derived from an EMBL/GenBank/DDBJ whole genome shotgun (WGS) entry which is preliminary data.</text>
</comment>
<dbReference type="Pfam" id="PF26490">
    <property type="entry name" value="DUF8159"/>
    <property type="match status" value="1"/>
</dbReference>
<dbReference type="PATRIC" id="fig|1227492.4.peg.3953"/>
<dbReference type="AlphaFoldDB" id="M0A7E7"/>
<feature type="region of interest" description="Disordered" evidence="1">
    <location>
        <begin position="162"/>
        <end position="231"/>
    </location>
</feature>
<sequence>MSGTAILIVAGCSTAENPEDEESEENDETDTRSESADDDTASDQADDDSLAAFRATLESAGFEQVTLEPVDDGAVLELGYDATGTTEADVASEIELVTDGYTTTIEDGLVSTRLEAAAYRPDDGTVLDYFTVEASWVEDYLSGGLEWRELLTRVAETFVSLASEGDGAEADSNGEEDGGADGDGDEDGGADGNSEDDEGDADGRSENGASETDSDDDESGGEADGGDEDGS</sequence>
<feature type="compositionally biased region" description="Acidic residues" evidence="1">
    <location>
        <begin position="36"/>
        <end position="49"/>
    </location>
</feature>
<protein>
    <recommendedName>
        <fullName evidence="2">DUF8159 domain-containing protein</fullName>
    </recommendedName>
</protein>
<feature type="domain" description="DUF8159" evidence="2">
    <location>
        <begin position="46"/>
        <end position="160"/>
    </location>
</feature>
<dbReference type="Proteomes" id="UP000011693">
    <property type="component" value="Unassembled WGS sequence"/>
</dbReference>